<dbReference type="Proteomes" id="UP001642464">
    <property type="component" value="Unassembled WGS sequence"/>
</dbReference>
<keyword evidence="8" id="KW-0456">Lyase</keyword>
<dbReference type="PROSITE" id="PS00171">
    <property type="entry name" value="TIM_1"/>
    <property type="match status" value="1"/>
</dbReference>
<comment type="similarity">
    <text evidence="2">Belongs to the triosephosphate isomerase family.</text>
</comment>
<evidence type="ECO:0000256" key="10">
    <source>
        <dbReference type="SAM" id="MobiDB-lite"/>
    </source>
</evidence>
<dbReference type="InterPro" id="IPR035990">
    <property type="entry name" value="TIM_sf"/>
</dbReference>
<dbReference type="CDD" id="cd00311">
    <property type="entry name" value="TIM"/>
    <property type="match status" value="1"/>
</dbReference>
<dbReference type="InterPro" id="IPR036849">
    <property type="entry name" value="Enolase-like_C_sf"/>
</dbReference>
<keyword evidence="7 12" id="KW-0413">Isomerase</keyword>
<dbReference type="Pfam" id="PF00121">
    <property type="entry name" value="TIM"/>
    <property type="match status" value="1"/>
</dbReference>
<dbReference type="PROSITE" id="PS51440">
    <property type="entry name" value="TIM_2"/>
    <property type="match status" value="1"/>
</dbReference>
<dbReference type="SUPFAM" id="SSF51351">
    <property type="entry name" value="Triosephosphate isomerase (TIM)"/>
    <property type="match status" value="1"/>
</dbReference>
<dbReference type="HAMAP" id="MF_00147_B">
    <property type="entry name" value="TIM_B"/>
    <property type="match status" value="1"/>
</dbReference>
<evidence type="ECO:0000256" key="4">
    <source>
        <dbReference type="ARBA" id="ARBA00011738"/>
    </source>
</evidence>
<dbReference type="InterPro" id="IPR000652">
    <property type="entry name" value="Triosephosphate_isomerase"/>
</dbReference>
<feature type="domain" description="Enolase C-terminal TIM barrel" evidence="11">
    <location>
        <begin position="1"/>
        <end position="73"/>
    </location>
</feature>
<dbReference type="SUPFAM" id="SSF51604">
    <property type="entry name" value="Enolase C-terminal domain-like"/>
    <property type="match status" value="1"/>
</dbReference>
<organism evidence="12 13">
    <name type="scientific">Durusdinium trenchii</name>
    <dbReference type="NCBI Taxonomy" id="1381693"/>
    <lineage>
        <taxon>Eukaryota</taxon>
        <taxon>Sar</taxon>
        <taxon>Alveolata</taxon>
        <taxon>Dinophyceae</taxon>
        <taxon>Suessiales</taxon>
        <taxon>Symbiodiniaceae</taxon>
        <taxon>Durusdinium</taxon>
    </lineage>
</organism>
<dbReference type="InterPro" id="IPR022896">
    <property type="entry name" value="TrioseP_Isoase_bac/euk"/>
</dbReference>
<comment type="subunit">
    <text evidence="4">Homodimer.</text>
</comment>
<gene>
    <name evidence="12" type="ORF">SCF082_LOCUS14171</name>
</gene>
<comment type="pathway">
    <text evidence="1">Carbohydrate degradation; glycolysis; pyruvate from D-glyceraldehyde 3-phosphate: step 4/5.</text>
</comment>
<evidence type="ECO:0000256" key="2">
    <source>
        <dbReference type="ARBA" id="ARBA00007422"/>
    </source>
</evidence>
<dbReference type="InterPro" id="IPR013785">
    <property type="entry name" value="Aldolase_TIM"/>
</dbReference>
<dbReference type="NCBIfam" id="TIGR00419">
    <property type="entry name" value="tim"/>
    <property type="match status" value="1"/>
</dbReference>
<evidence type="ECO:0000256" key="9">
    <source>
        <dbReference type="ARBA" id="ARBA00024331"/>
    </source>
</evidence>
<comment type="similarity">
    <text evidence="3">Belongs to the enolase family.</text>
</comment>
<keyword evidence="6" id="KW-0324">Glycolysis</keyword>
<evidence type="ECO:0000256" key="3">
    <source>
        <dbReference type="ARBA" id="ARBA00009604"/>
    </source>
</evidence>
<comment type="caution">
    <text evidence="12">The sequence shown here is derived from an EMBL/GenBank/DDBJ whole genome shotgun (WGS) entry which is preliminary data.</text>
</comment>
<dbReference type="Pfam" id="PF00113">
    <property type="entry name" value="Enolase_C"/>
    <property type="match status" value="1"/>
</dbReference>
<name>A0ABP0JW04_9DINO</name>
<evidence type="ECO:0000256" key="8">
    <source>
        <dbReference type="ARBA" id="ARBA00023239"/>
    </source>
</evidence>
<dbReference type="EC" id="4.2.1.11" evidence="5"/>
<evidence type="ECO:0000313" key="12">
    <source>
        <dbReference type="EMBL" id="CAK9018644.1"/>
    </source>
</evidence>
<keyword evidence="13" id="KW-1185">Reference proteome</keyword>
<dbReference type="PANTHER" id="PTHR21139">
    <property type="entry name" value="TRIOSEPHOSPHATE ISOMERASE"/>
    <property type="match status" value="1"/>
</dbReference>
<reference evidence="12 13" key="1">
    <citation type="submission" date="2024-02" db="EMBL/GenBank/DDBJ databases">
        <authorList>
            <person name="Chen Y."/>
            <person name="Shah S."/>
            <person name="Dougan E. K."/>
            <person name="Thang M."/>
            <person name="Chan C."/>
        </authorList>
    </citation>
    <scope>NUCLEOTIDE SEQUENCE [LARGE SCALE GENOMIC DNA]</scope>
</reference>
<feature type="region of interest" description="Disordered" evidence="10">
    <location>
        <begin position="465"/>
        <end position="570"/>
    </location>
</feature>
<proteinExistence type="inferred from homology"/>
<protein>
    <recommendedName>
        <fullName evidence="5">phosphopyruvate hydratase</fullName>
        <ecNumber evidence="5">4.2.1.11</ecNumber>
    </recommendedName>
</protein>
<dbReference type="EMBL" id="CAXAMM010008857">
    <property type="protein sequence ID" value="CAK9018644.1"/>
    <property type="molecule type" value="Genomic_DNA"/>
</dbReference>
<accession>A0ABP0JW04</accession>
<dbReference type="PANTHER" id="PTHR21139:SF2">
    <property type="entry name" value="TRIOSEPHOSPHATE ISOMERASE"/>
    <property type="match status" value="1"/>
</dbReference>
<sequence length="791" mass="85192">MSQFAGWGVMVSHRSGETEDSFIADLVVGLRTGQIKTGAPCRSERLSKYNQLLRIEEELGERCSYAGTGFRNIGSPDFGMKRKPFVGGNWKCNGKLSGVKELLAAFKGIGADPKSVDVAIFAPTLHIPAAQDCLAGDAAIQLGVQNMSKTGEGAFTGEVSAGQVADCGLKYVLVGHSERRSLYGETDEDCAAKTKADGSHGLTVVFCIGESLAERQSGKTTDVCEKQMKAVIPVISDWSKIVIAYEPVWAIGTGVVATPLQAQDTQYQVRRCIRDECGAEIADSVRIIYGGSANEKNCKAEADSVSELVTPQRSKLIHDMVIHPSTSDALGELPDVDGFLVGGASLKPTFTERIAPIAPSRAASRIARRRAVGNQGLVRVRGRAVEVDGDLGVAVLACQSSIGRHLDQKIEAGEEGKRLTFLKVPLSAASTKTPPGWGSVVGGSAPELDEALPLWDKVSKEMALESSEAEVQSPAMQPKKVKTSMAAAGGRKSQPSGLAEELQRMQQDLWGKSGGGSSEDESSEEETEEELPPRSRKHLAPGASALKKPSKKDSAASSSKSKRDNPPGLEEVMGQAVASGADATQLLPMMMMAYMMKQDKAAEEKKKRSRKKGRSLGGSGSDTSSETEDEEAGGLKAVDALNRMHRRITRHPKRLIREFEKTIVEELGVVPGQAWSVKEWVRKQNFGKFKGLYRATMMDVAVYEFLRGGDEAAAAAQLTQNIKAKIQCCLAGGDWSTAWLLTGLQDPLLRREWAGTREEMSIVSGYVRALSKVRKHVKEAHQSAETKEDQE</sequence>
<evidence type="ECO:0000313" key="13">
    <source>
        <dbReference type="Proteomes" id="UP001642464"/>
    </source>
</evidence>
<evidence type="ECO:0000256" key="6">
    <source>
        <dbReference type="ARBA" id="ARBA00023152"/>
    </source>
</evidence>
<dbReference type="GO" id="GO:0016853">
    <property type="term" value="F:isomerase activity"/>
    <property type="evidence" value="ECO:0007669"/>
    <property type="project" value="UniProtKB-KW"/>
</dbReference>
<dbReference type="SMART" id="SM01192">
    <property type="entry name" value="Enolase_C"/>
    <property type="match status" value="1"/>
</dbReference>
<comment type="pathway">
    <text evidence="9">Carbohydrate biosynthesis.</text>
</comment>
<feature type="region of interest" description="Disordered" evidence="10">
    <location>
        <begin position="600"/>
        <end position="633"/>
    </location>
</feature>
<evidence type="ECO:0000259" key="11">
    <source>
        <dbReference type="SMART" id="SM01192"/>
    </source>
</evidence>
<feature type="compositionally biased region" description="Acidic residues" evidence="10">
    <location>
        <begin position="518"/>
        <end position="530"/>
    </location>
</feature>
<evidence type="ECO:0000256" key="5">
    <source>
        <dbReference type="ARBA" id="ARBA00012058"/>
    </source>
</evidence>
<evidence type="ECO:0000256" key="7">
    <source>
        <dbReference type="ARBA" id="ARBA00023235"/>
    </source>
</evidence>
<dbReference type="Gene3D" id="3.20.20.70">
    <property type="entry name" value="Aldolase class I"/>
    <property type="match status" value="1"/>
</dbReference>
<dbReference type="Gene3D" id="3.20.20.120">
    <property type="entry name" value="Enolase-like C-terminal domain"/>
    <property type="match status" value="1"/>
</dbReference>
<dbReference type="InterPro" id="IPR020861">
    <property type="entry name" value="Triosephosphate_isomerase_AS"/>
</dbReference>
<dbReference type="InterPro" id="IPR020810">
    <property type="entry name" value="Enolase_C"/>
</dbReference>
<evidence type="ECO:0000256" key="1">
    <source>
        <dbReference type="ARBA" id="ARBA00005031"/>
    </source>
</evidence>